<dbReference type="AlphaFoldDB" id="A0A401P065"/>
<feature type="region of interest" description="Disordered" evidence="1">
    <location>
        <begin position="1"/>
        <end position="24"/>
    </location>
</feature>
<proteinExistence type="predicted"/>
<evidence type="ECO:0000256" key="1">
    <source>
        <dbReference type="SAM" id="MobiDB-lite"/>
    </source>
</evidence>
<dbReference type="Proteomes" id="UP000288216">
    <property type="component" value="Unassembled WGS sequence"/>
</dbReference>
<sequence>MFYATSPPAKPTLTQDVNKEDIDPDEPAAKKVCRIQESMASISLPCVSDPPLIYAASNSAVRPMHDVHASTKSDMTTTAFSSKPFQLFPFLFGYSTKTDGNNFNSGMFAPAGTFPSVFGWKDPALTHTPTNGGLAKPAITGNSSSLPLTGMLCEVSAHFVTSSFR</sequence>
<organism evidence="2 3">
    <name type="scientific">Scyliorhinus torazame</name>
    <name type="common">Cloudy catshark</name>
    <name type="synonym">Catulus torazame</name>
    <dbReference type="NCBI Taxonomy" id="75743"/>
    <lineage>
        <taxon>Eukaryota</taxon>
        <taxon>Metazoa</taxon>
        <taxon>Chordata</taxon>
        <taxon>Craniata</taxon>
        <taxon>Vertebrata</taxon>
        <taxon>Chondrichthyes</taxon>
        <taxon>Elasmobranchii</taxon>
        <taxon>Galeomorphii</taxon>
        <taxon>Galeoidea</taxon>
        <taxon>Carcharhiniformes</taxon>
        <taxon>Scyliorhinidae</taxon>
        <taxon>Scyliorhinus</taxon>
    </lineage>
</organism>
<reference evidence="2 3" key="1">
    <citation type="journal article" date="2018" name="Nat. Ecol. Evol.">
        <title>Shark genomes provide insights into elasmobranch evolution and the origin of vertebrates.</title>
        <authorList>
            <person name="Hara Y"/>
            <person name="Yamaguchi K"/>
            <person name="Onimaru K"/>
            <person name="Kadota M"/>
            <person name="Koyanagi M"/>
            <person name="Keeley SD"/>
            <person name="Tatsumi K"/>
            <person name="Tanaka K"/>
            <person name="Motone F"/>
            <person name="Kageyama Y"/>
            <person name="Nozu R"/>
            <person name="Adachi N"/>
            <person name="Nishimura O"/>
            <person name="Nakagawa R"/>
            <person name="Tanegashima C"/>
            <person name="Kiyatake I"/>
            <person name="Matsumoto R"/>
            <person name="Murakumo K"/>
            <person name="Nishida K"/>
            <person name="Terakita A"/>
            <person name="Kuratani S"/>
            <person name="Sato K"/>
            <person name="Hyodo S Kuraku.S."/>
        </authorList>
    </citation>
    <scope>NUCLEOTIDE SEQUENCE [LARGE SCALE GENOMIC DNA]</scope>
</reference>
<accession>A0A401P065</accession>
<comment type="caution">
    <text evidence="2">The sequence shown here is derived from an EMBL/GenBank/DDBJ whole genome shotgun (WGS) entry which is preliminary data.</text>
</comment>
<name>A0A401P065_SCYTO</name>
<dbReference type="EMBL" id="BFAA01005675">
    <property type="protein sequence ID" value="GCB66509.1"/>
    <property type="molecule type" value="Genomic_DNA"/>
</dbReference>
<evidence type="ECO:0000313" key="3">
    <source>
        <dbReference type="Proteomes" id="UP000288216"/>
    </source>
</evidence>
<gene>
    <name evidence="2" type="ORF">scyTo_0012020</name>
</gene>
<protein>
    <submittedName>
        <fullName evidence="2">Uncharacterized protein</fullName>
    </submittedName>
</protein>
<evidence type="ECO:0000313" key="2">
    <source>
        <dbReference type="EMBL" id="GCB66509.1"/>
    </source>
</evidence>
<keyword evidence="3" id="KW-1185">Reference proteome</keyword>